<gene>
    <name evidence="4" type="ORF">BN988_02931</name>
</gene>
<dbReference type="PANTHER" id="PTHR43877:SF2">
    <property type="entry name" value="AMINOALKYLPHOSPHONATE N-ACETYLTRANSFERASE-RELATED"/>
    <property type="match status" value="1"/>
</dbReference>
<dbReference type="Proteomes" id="UP000028863">
    <property type="component" value="Unassembled WGS sequence"/>
</dbReference>
<feature type="domain" description="N-acetyltransferase" evidence="3">
    <location>
        <begin position="15"/>
        <end position="163"/>
    </location>
</feature>
<dbReference type="InterPro" id="IPR050832">
    <property type="entry name" value="Bact_Acetyltransf"/>
</dbReference>
<organism evidence="4 5">
    <name type="scientific">Oceanobacillus picturae</name>
    <dbReference type="NCBI Taxonomy" id="171693"/>
    <lineage>
        <taxon>Bacteria</taxon>
        <taxon>Bacillati</taxon>
        <taxon>Bacillota</taxon>
        <taxon>Bacilli</taxon>
        <taxon>Bacillales</taxon>
        <taxon>Bacillaceae</taxon>
        <taxon>Oceanobacillus</taxon>
    </lineage>
</organism>
<evidence type="ECO:0000259" key="3">
    <source>
        <dbReference type="PROSITE" id="PS51186"/>
    </source>
</evidence>
<dbReference type="PROSITE" id="PS51186">
    <property type="entry name" value="GNAT"/>
    <property type="match status" value="1"/>
</dbReference>
<dbReference type="InterPro" id="IPR016181">
    <property type="entry name" value="Acyl_CoA_acyltransferase"/>
</dbReference>
<keyword evidence="2" id="KW-0012">Acyltransferase</keyword>
<name>W9BDM7_9BACI</name>
<reference evidence="4" key="2">
    <citation type="submission" date="2014-03" db="EMBL/GenBank/DDBJ databases">
        <authorList>
            <person name="Urmite Genomes"/>
        </authorList>
    </citation>
    <scope>NUCLEOTIDE SEQUENCE</scope>
    <source>
        <strain evidence="4">S1</strain>
    </source>
</reference>
<sequence length="163" mass="18857">MIKEKQVGVTMDTTVRFRIAREEDVSEIVQMLADDELGRKRERYEQPLPSCYLEAFQAIDQDHNNELVVAVKSEEVIGVLQLTYIPYLTYQGGWRALIESVRVHSRARGSGIGEQLMTWAIQWAKEKGCHVVQLTTDKQRPDALRFYKKLGFVDSHEGMKYHL</sequence>
<dbReference type="eggNOG" id="COG1247">
    <property type="taxonomic scope" value="Bacteria"/>
</dbReference>
<evidence type="ECO:0000256" key="1">
    <source>
        <dbReference type="ARBA" id="ARBA00022679"/>
    </source>
</evidence>
<dbReference type="EMBL" id="CCAX010000002">
    <property type="protein sequence ID" value="CDO04375.1"/>
    <property type="molecule type" value="Genomic_DNA"/>
</dbReference>
<keyword evidence="5" id="KW-1185">Reference proteome</keyword>
<dbReference type="STRING" id="171693.BN988_02931"/>
<dbReference type="GO" id="GO:0016747">
    <property type="term" value="F:acyltransferase activity, transferring groups other than amino-acyl groups"/>
    <property type="evidence" value="ECO:0007669"/>
    <property type="project" value="InterPro"/>
</dbReference>
<evidence type="ECO:0000256" key="2">
    <source>
        <dbReference type="ARBA" id="ARBA00023315"/>
    </source>
</evidence>
<evidence type="ECO:0000313" key="5">
    <source>
        <dbReference type="Proteomes" id="UP000028863"/>
    </source>
</evidence>
<dbReference type="AlphaFoldDB" id="W9BDM7"/>
<dbReference type="CDD" id="cd04301">
    <property type="entry name" value="NAT_SF"/>
    <property type="match status" value="1"/>
</dbReference>
<protein>
    <submittedName>
        <fullName evidence="4">Aminoalkylphosphonic acid N-acetyltransferase</fullName>
    </submittedName>
</protein>
<accession>W9BDM7</accession>
<dbReference type="SUPFAM" id="SSF55729">
    <property type="entry name" value="Acyl-CoA N-acyltransferases (Nat)"/>
    <property type="match status" value="1"/>
</dbReference>
<dbReference type="Gene3D" id="3.40.630.30">
    <property type="match status" value="1"/>
</dbReference>
<dbReference type="Pfam" id="PF00583">
    <property type="entry name" value="Acetyltransf_1"/>
    <property type="match status" value="1"/>
</dbReference>
<comment type="caution">
    <text evidence="4">The sequence shown here is derived from an EMBL/GenBank/DDBJ whole genome shotgun (WGS) entry which is preliminary data.</text>
</comment>
<reference evidence="4" key="1">
    <citation type="submission" date="2014-03" db="EMBL/GenBank/DDBJ databases">
        <title>Draft genome sequencing of Oceanobacillus picturae strain S1 isolated from human gut.</title>
        <authorList>
            <person name="Croce O."/>
            <person name="Lagier J.C."/>
            <person name="Raoult D."/>
        </authorList>
    </citation>
    <scope>NUCLEOTIDE SEQUENCE [LARGE SCALE GENOMIC DNA]</scope>
    <source>
        <strain evidence="4">S1</strain>
    </source>
</reference>
<dbReference type="InterPro" id="IPR000182">
    <property type="entry name" value="GNAT_dom"/>
</dbReference>
<dbReference type="PANTHER" id="PTHR43877">
    <property type="entry name" value="AMINOALKYLPHOSPHONATE N-ACETYLTRANSFERASE-RELATED-RELATED"/>
    <property type="match status" value="1"/>
</dbReference>
<proteinExistence type="predicted"/>
<evidence type="ECO:0000313" key="4">
    <source>
        <dbReference type="EMBL" id="CDO04375.1"/>
    </source>
</evidence>
<keyword evidence="1" id="KW-0808">Transferase</keyword>